<gene>
    <name evidence="1" type="ORF">RCC_02739</name>
</gene>
<evidence type="ECO:0000313" key="2">
    <source>
        <dbReference type="Proteomes" id="UP000225277"/>
    </source>
</evidence>
<accession>A0A2D3USU6</accession>
<name>A0A2D3USU6_9PEZI</name>
<evidence type="ECO:0000313" key="1">
    <source>
        <dbReference type="EMBL" id="CZT16905.1"/>
    </source>
</evidence>
<reference evidence="1 2" key="1">
    <citation type="submission" date="2016-03" db="EMBL/GenBank/DDBJ databases">
        <authorList>
            <person name="Ploux O."/>
        </authorList>
    </citation>
    <scope>NUCLEOTIDE SEQUENCE [LARGE SCALE GENOMIC DNA]</scope>
    <source>
        <strain evidence="1 2">URUG2</strain>
    </source>
</reference>
<keyword evidence="2" id="KW-1185">Reference proteome</keyword>
<dbReference type="Proteomes" id="UP000225277">
    <property type="component" value="Unassembled WGS sequence"/>
</dbReference>
<protein>
    <submittedName>
        <fullName evidence="1">Uncharacterized protein</fullName>
    </submittedName>
</protein>
<dbReference type="AlphaFoldDB" id="A0A2D3USU6"/>
<proteinExistence type="predicted"/>
<organism evidence="1 2">
    <name type="scientific">Ramularia collo-cygni</name>
    <dbReference type="NCBI Taxonomy" id="112498"/>
    <lineage>
        <taxon>Eukaryota</taxon>
        <taxon>Fungi</taxon>
        <taxon>Dikarya</taxon>
        <taxon>Ascomycota</taxon>
        <taxon>Pezizomycotina</taxon>
        <taxon>Dothideomycetes</taxon>
        <taxon>Dothideomycetidae</taxon>
        <taxon>Mycosphaerellales</taxon>
        <taxon>Mycosphaerellaceae</taxon>
        <taxon>Ramularia</taxon>
    </lineage>
</organism>
<dbReference type="EMBL" id="FJUY01000003">
    <property type="protein sequence ID" value="CZT16905.1"/>
    <property type="molecule type" value="Genomic_DNA"/>
</dbReference>
<sequence>MPNSCNALQGIAMSSSRTKLRHLPSRYAAK</sequence>
<dbReference type="GeneID" id="35597952"/>
<dbReference type="RefSeq" id="XP_023623798.1">
    <property type="nucleotide sequence ID" value="XM_023768030.1"/>
</dbReference>